<evidence type="ECO:0000313" key="2">
    <source>
        <dbReference type="Proteomes" id="UP000054549"/>
    </source>
</evidence>
<dbReference type="InParanoid" id="A0A0C2SMZ9"/>
<reference evidence="1 2" key="1">
    <citation type="submission" date="2014-04" db="EMBL/GenBank/DDBJ databases">
        <title>Evolutionary Origins and Diversification of the Mycorrhizal Mutualists.</title>
        <authorList>
            <consortium name="DOE Joint Genome Institute"/>
            <consortium name="Mycorrhizal Genomics Consortium"/>
            <person name="Kohler A."/>
            <person name="Kuo A."/>
            <person name="Nagy L.G."/>
            <person name="Floudas D."/>
            <person name="Copeland A."/>
            <person name="Barry K.W."/>
            <person name="Cichocki N."/>
            <person name="Veneault-Fourrey C."/>
            <person name="LaButti K."/>
            <person name="Lindquist E.A."/>
            <person name="Lipzen A."/>
            <person name="Lundell T."/>
            <person name="Morin E."/>
            <person name="Murat C."/>
            <person name="Riley R."/>
            <person name="Ohm R."/>
            <person name="Sun H."/>
            <person name="Tunlid A."/>
            <person name="Henrissat B."/>
            <person name="Grigoriev I.V."/>
            <person name="Hibbett D.S."/>
            <person name="Martin F."/>
        </authorList>
    </citation>
    <scope>NUCLEOTIDE SEQUENCE [LARGE SCALE GENOMIC DNA]</scope>
    <source>
        <strain evidence="1 2">Koide BX008</strain>
    </source>
</reference>
<name>A0A0C2SMZ9_AMAMK</name>
<gene>
    <name evidence="1" type="ORF">M378DRAFT_18027</name>
</gene>
<protein>
    <submittedName>
        <fullName evidence="1">Uncharacterized protein</fullName>
    </submittedName>
</protein>
<evidence type="ECO:0000313" key="1">
    <source>
        <dbReference type="EMBL" id="KIL55359.1"/>
    </source>
</evidence>
<sequence>MTAAQLCDTKYRDRHLKAVTDAFEDVKLTRRTKPFYYIIAQERLVHPSSLLPLDVVMKLVAKLRAIVK</sequence>
<keyword evidence="2" id="KW-1185">Reference proteome</keyword>
<dbReference type="Proteomes" id="UP000054549">
    <property type="component" value="Unassembled WGS sequence"/>
</dbReference>
<dbReference type="HOGENOM" id="CLU_2793452_0_0_1"/>
<dbReference type="AlphaFoldDB" id="A0A0C2SMZ9"/>
<organism evidence="1 2">
    <name type="scientific">Amanita muscaria (strain Koide BX008)</name>
    <dbReference type="NCBI Taxonomy" id="946122"/>
    <lineage>
        <taxon>Eukaryota</taxon>
        <taxon>Fungi</taxon>
        <taxon>Dikarya</taxon>
        <taxon>Basidiomycota</taxon>
        <taxon>Agaricomycotina</taxon>
        <taxon>Agaricomycetes</taxon>
        <taxon>Agaricomycetidae</taxon>
        <taxon>Agaricales</taxon>
        <taxon>Pluteineae</taxon>
        <taxon>Amanitaceae</taxon>
        <taxon>Amanita</taxon>
    </lineage>
</organism>
<dbReference type="EMBL" id="KN818527">
    <property type="protein sequence ID" value="KIL55359.1"/>
    <property type="molecule type" value="Genomic_DNA"/>
</dbReference>
<accession>A0A0C2SMZ9</accession>
<proteinExistence type="predicted"/>